<organism evidence="2 3">
    <name type="scientific">Staurois parvus</name>
    <dbReference type="NCBI Taxonomy" id="386267"/>
    <lineage>
        <taxon>Eukaryota</taxon>
        <taxon>Metazoa</taxon>
        <taxon>Chordata</taxon>
        <taxon>Craniata</taxon>
        <taxon>Vertebrata</taxon>
        <taxon>Euteleostomi</taxon>
        <taxon>Amphibia</taxon>
        <taxon>Batrachia</taxon>
        <taxon>Anura</taxon>
        <taxon>Neobatrachia</taxon>
        <taxon>Ranoidea</taxon>
        <taxon>Ranidae</taxon>
        <taxon>Staurois</taxon>
    </lineage>
</organism>
<proteinExistence type="predicted"/>
<feature type="non-terminal residue" evidence="2">
    <location>
        <position position="1"/>
    </location>
</feature>
<protein>
    <submittedName>
        <fullName evidence="2">Uncharacterized protein</fullName>
    </submittedName>
</protein>
<comment type="caution">
    <text evidence="2">The sequence shown here is derived from an EMBL/GenBank/DDBJ whole genome shotgun (WGS) entry which is preliminary data.</text>
</comment>
<evidence type="ECO:0000313" key="3">
    <source>
        <dbReference type="Proteomes" id="UP001162483"/>
    </source>
</evidence>
<dbReference type="Proteomes" id="UP001162483">
    <property type="component" value="Unassembled WGS sequence"/>
</dbReference>
<accession>A0ABN9GG65</accession>
<dbReference type="EMBL" id="CATNWA010018476">
    <property type="protein sequence ID" value="CAI9607583.1"/>
    <property type="molecule type" value="Genomic_DNA"/>
</dbReference>
<reference evidence="2" key="1">
    <citation type="submission" date="2023-05" db="EMBL/GenBank/DDBJ databases">
        <authorList>
            <person name="Stuckert A."/>
        </authorList>
    </citation>
    <scope>NUCLEOTIDE SEQUENCE</scope>
</reference>
<name>A0ABN9GG65_9NEOB</name>
<evidence type="ECO:0000256" key="1">
    <source>
        <dbReference type="SAM" id="MobiDB-lite"/>
    </source>
</evidence>
<keyword evidence="3" id="KW-1185">Reference proteome</keyword>
<evidence type="ECO:0000313" key="2">
    <source>
        <dbReference type="EMBL" id="CAI9607583.1"/>
    </source>
</evidence>
<sequence length="77" mass="8481">TITANINITDITTCHVLLSLCPVPCCCTVRYPSWVLISNSINRVHVRGGLTTHGAPGHIWKPRHSRGPHEMPLVPFS</sequence>
<feature type="region of interest" description="Disordered" evidence="1">
    <location>
        <begin position="57"/>
        <end position="77"/>
    </location>
</feature>
<gene>
    <name evidence="2" type="ORF">SPARVUS_LOCUS13966615</name>
</gene>